<feature type="domain" description="Galectin" evidence="5">
    <location>
        <begin position="11"/>
        <end position="143"/>
    </location>
</feature>
<proteinExistence type="predicted"/>
<dbReference type="SMART" id="SM00276">
    <property type="entry name" value="GLECT"/>
    <property type="match status" value="1"/>
</dbReference>
<dbReference type="Proteomes" id="UP000694866">
    <property type="component" value="Unplaced"/>
</dbReference>
<dbReference type="PANTHER" id="PTHR11346:SF176">
    <property type="entry name" value="32 KDA BETA-GALACTOSIDE-BINDING LECTIN LEC-3"/>
    <property type="match status" value="1"/>
</dbReference>
<reference evidence="7" key="1">
    <citation type="submission" date="2025-08" db="UniProtKB">
        <authorList>
            <consortium name="RefSeq"/>
        </authorList>
    </citation>
    <scope>IDENTIFICATION</scope>
    <source>
        <strain evidence="7">USDA-PBARC FA_bdor</strain>
        <tissue evidence="7">Whole organism</tissue>
    </source>
</reference>
<dbReference type="PROSITE" id="PS51304">
    <property type="entry name" value="GALECTIN"/>
    <property type="match status" value="1"/>
</dbReference>
<feature type="region of interest" description="Disordered" evidence="4">
    <location>
        <begin position="294"/>
        <end position="386"/>
    </location>
</feature>
<keyword evidence="1 3" id="KW-0430">Lectin</keyword>
<feature type="compositionally biased region" description="Basic and acidic residues" evidence="4">
    <location>
        <begin position="253"/>
        <end position="272"/>
    </location>
</feature>
<dbReference type="RefSeq" id="XP_011305633.1">
    <property type="nucleotide sequence ID" value="XM_011307331.1"/>
</dbReference>
<dbReference type="AlphaFoldDB" id="A0A9R1U2Z3"/>
<gene>
    <name evidence="7" type="primary">LOC105268068</name>
</gene>
<name>A0A9R1U2Z3_9HYME</name>
<feature type="compositionally biased region" description="Pro residues" evidence="4">
    <location>
        <begin position="427"/>
        <end position="443"/>
    </location>
</feature>
<keyword evidence="2" id="KW-0677">Repeat</keyword>
<dbReference type="GO" id="GO:0030246">
    <property type="term" value="F:carbohydrate binding"/>
    <property type="evidence" value="ECO:0007669"/>
    <property type="project" value="UniProtKB-UniRule"/>
</dbReference>
<dbReference type="GO" id="GO:0016936">
    <property type="term" value="F:galactoside binding"/>
    <property type="evidence" value="ECO:0007669"/>
    <property type="project" value="TreeGrafter"/>
</dbReference>
<evidence type="ECO:0000259" key="5">
    <source>
        <dbReference type="PROSITE" id="PS51304"/>
    </source>
</evidence>
<accession>A0A9R1U2Z3</accession>
<feature type="region of interest" description="Disordered" evidence="4">
    <location>
        <begin position="398"/>
        <end position="463"/>
    </location>
</feature>
<evidence type="ECO:0000313" key="7">
    <source>
        <dbReference type="RefSeq" id="XP_011305633.1"/>
    </source>
</evidence>
<dbReference type="SUPFAM" id="SSF49899">
    <property type="entry name" value="Concanavalin A-like lectins/glucanases"/>
    <property type="match status" value="1"/>
</dbReference>
<dbReference type="OrthoDB" id="6251307at2759"/>
<dbReference type="PANTHER" id="PTHR11346">
    <property type="entry name" value="GALECTIN"/>
    <property type="match status" value="1"/>
</dbReference>
<dbReference type="Gene3D" id="2.60.120.200">
    <property type="match status" value="1"/>
</dbReference>
<sequence>MASPVLNPDVPYVGEVGGLAPGKMVKIQGKIPSNAVRFAINYQLGPNLNPRDDIAIHLSPRFSDGFITRNHIQSMSWGPEENGGPLVLQPGQDFEVILLCEPLQYKIAINGRHFAEFGHRLPYQKVTHLVIDGDVEITSISYENIGAPRSPRMASAGDVPAADFGPPGPGGLYPTLNPQAPSAPQGGYGPPPGGYGPPGGGYNPPKPYGYQPGYEKAEEEEAFGGCLDKVGLAIGGLVAAGGVAAAVHAYNKRKEHDKETDHEKVQGSKTESEGGGLNLGALGSALASSLVSNALSGDNRHQPGYPPQGGGDMMGSILGALGGGSRSPNYPPPQQPNDPLGGLGSILGGVLGGGGGNQQPGYQPSGGYTQSGGYNQGSGSSDLLSGIGTALFSSALDSLSKRNSHGDERQFSPQPPPHYSQNYGPPRNDPPPPPKPSTPPPPGGGKLSAADISRGLGLGDDED</sequence>
<feature type="region of interest" description="Disordered" evidence="4">
    <location>
        <begin position="253"/>
        <end position="276"/>
    </location>
</feature>
<feature type="compositionally biased region" description="Low complexity" evidence="4">
    <location>
        <begin position="359"/>
        <end position="386"/>
    </location>
</feature>
<dbReference type="InterPro" id="IPR001079">
    <property type="entry name" value="Galectin_CRD"/>
</dbReference>
<evidence type="ECO:0000313" key="6">
    <source>
        <dbReference type="Proteomes" id="UP000694866"/>
    </source>
</evidence>
<evidence type="ECO:0000256" key="1">
    <source>
        <dbReference type="ARBA" id="ARBA00022734"/>
    </source>
</evidence>
<feature type="region of interest" description="Disordered" evidence="4">
    <location>
        <begin position="151"/>
        <end position="203"/>
    </location>
</feature>
<evidence type="ECO:0000256" key="4">
    <source>
        <dbReference type="SAM" id="MobiDB-lite"/>
    </source>
</evidence>
<dbReference type="KEGG" id="fas:105268068"/>
<feature type="compositionally biased region" description="Gly residues" evidence="4">
    <location>
        <begin position="341"/>
        <end position="358"/>
    </location>
</feature>
<organism evidence="6 7">
    <name type="scientific">Fopius arisanus</name>
    <dbReference type="NCBI Taxonomy" id="64838"/>
    <lineage>
        <taxon>Eukaryota</taxon>
        <taxon>Metazoa</taxon>
        <taxon>Ecdysozoa</taxon>
        <taxon>Arthropoda</taxon>
        <taxon>Hexapoda</taxon>
        <taxon>Insecta</taxon>
        <taxon>Pterygota</taxon>
        <taxon>Neoptera</taxon>
        <taxon>Endopterygota</taxon>
        <taxon>Hymenoptera</taxon>
        <taxon>Apocrita</taxon>
        <taxon>Ichneumonoidea</taxon>
        <taxon>Braconidae</taxon>
        <taxon>Opiinae</taxon>
        <taxon>Fopius</taxon>
    </lineage>
</organism>
<dbReference type="CDD" id="cd00070">
    <property type="entry name" value="GLECT"/>
    <property type="match status" value="1"/>
</dbReference>
<dbReference type="FunFam" id="2.60.120.200:FF:000124">
    <property type="entry name" value="Galectin-4"/>
    <property type="match status" value="1"/>
</dbReference>
<keyword evidence="6" id="KW-1185">Reference proteome</keyword>
<dbReference type="InterPro" id="IPR044156">
    <property type="entry name" value="Galectin-like"/>
</dbReference>
<evidence type="ECO:0000256" key="3">
    <source>
        <dbReference type="RuleBase" id="RU102079"/>
    </source>
</evidence>
<dbReference type="InterPro" id="IPR013320">
    <property type="entry name" value="ConA-like_dom_sf"/>
</dbReference>
<dbReference type="SMART" id="SM00908">
    <property type="entry name" value="Gal-bind_lectin"/>
    <property type="match status" value="1"/>
</dbReference>
<protein>
    <recommendedName>
        <fullName evidence="3">Galectin</fullName>
    </recommendedName>
</protein>
<dbReference type="Pfam" id="PF00337">
    <property type="entry name" value="Gal-bind_lectin"/>
    <property type="match status" value="1"/>
</dbReference>
<dbReference type="GeneID" id="105268068"/>
<evidence type="ECO:0000256" key="2">
    <source>
        <dbReference type="ARBA" id="ARBA00022737"/>
    </source>
</evidence>